<dbReference type="InterPro" id="IPR004115">
    <property type="entry name" value="GAD-like_sf"/>
</dbReference>
<protein>
    <recommendedName>
        <fullName evidence="2">aspartate--tRNA ligase</fullName>
        <ecNumber evidence="2">6.1.1.12</ecNumber>
    </recommendedName>
</protein>
<evidence type="ECO:0000256" key="8">
    <source>
        <dbReference type="ARBA" id="ARBA00047904"/>
    </source>
</evidence>
<dbReference type="NCBIfam" id="NF001750">
    <property type="entry name" value="PRK00476.1"/>
    <property type="match status" value="1"/>
</dbReference>
<dbReference type="Gene3D" id="3.30.1360.30">
    <property type="entry name" value="GAD-like domain"/>
    <property type="match status" value="1"/>
</dbReference>
<dbReference type="InterPro" id="IPR012340">
    <property type="entry name" value="NA-bd_OB-fold"/>
</dbReference>
<dbReference type="Pfam" id="PF01336">
    <property type="entry name" value="tRNA_anti-codon"/>
    <property type="match status" value="1"/>
</dbReference>
<dbReference type="Gene3D" id="3.30.930.10">
    <property type="entry name" value="Bira Bifunctional Protein, Domain 2"/>
    <property type="match status" value="1"/>
</dbReference>
<evidence type="ECO:0000256" key="7">
    <source>
        <dbReference type="ARBA" id="ARBA00023146"/>
    </source>
</evidence>
<dbReference type="InterPro" id="IPR006195">
    <property type="entry name" value="aa-tRNA-synth_II"/>
</dbReference>
<reference evidence="10" key="1">
    <citation type="submission" date="2021-01" db="EMBL/GenBank/DDBJ databases">
        <authorList>
            <consortium name="Genoscope - CEA"/>
            <person name="William W."/>
        </authorList>
    </citation>
    <scope>NUCLEOTIDE SEQUENCE</scope>
</reference>
<dbReference type="GO" id="GO:0003676">
    <property type="term" value="F:nucleic acid binding"/>
    <property type="evidence" value="ECO:0007669"/>
    <property type="project" value="InterPro"/>
</dbReference>
<dbReference type="InterPro" id="IPR002312">
    <property type="entry name" value="Asp/Asn-tRNA-synth_IIb"/>
</dbReference>
<keyword evidence="3" id="KW-0436">Ligase</keyword>
<evidence type="ECO:0000313" key="10">
    <source>
        <dbReference type="EMBL" id="CAF2068006.1"/>
    </source>
</evidence>
<dbReference type="Pfam" id="PF02938">
    <property type="entry name" value="GAD"/>
    <property type="match status" value="1"/>
</dbReference>
<keyword evidence="7" id="KW-0030">Aminoacyl-tRNA synthetase</keyword>
<dbReference type="GO" id="GO:0004815">
    <property type="term" value="F:aspartate-tRNA ligase activity"/>
    <property type="evidence" value="ECO:0007669"/>
    <property type="project" value="UniProtKB-EC"/>
</dbReference>
<sequence length="666" mass="74384">MSLLLRTLPLRHASFSLFLSATAISASNAAVSFLLPKPISLQRRRTFCNSAAAAASADAVAVKSNPSPPSVLKWVSRTGLCGELSVEDVGKRVHLCGWVALHRVHGGLTFLNLRDHTGIVQVRTLPDEFPEAHGLVNDMRLEYVVSVEGTVRTRPNESINKKMKTGSLEVVAEHVEILNPVRSKLPFLVTTSDETKDSIKEDIRLRFRCLDLRRQQMKNNIVLRHNVVKLIRRYLEDMHGFIEIETPILSRSTPEGARDYLVPSRIQSGTFYALPQSPQLFKQMLMVSGFAKYYQIARCFRDEDLRADRQPEFTQLDMEMAFMPMEDMLKLNEDLIRKVFSEIKGIQLPDPFPRVTYADAMDRYGSDRPDTRFDLELKDVSNVFTESSFRVFTEAIESGGIIKVLCVPLGAKKYSNSALKKGDVYNEAMKSGAKGLPFLKVSDNGDLEGVAALVSSLDSEDKSNFVRQCGAKPGDLILFGVGPATSVNKTLDRLRLFVAHDMDLIDHSKHSILWVTDFPMFEWNEPEQRLEALHHPFTAPRPEDMDDLPSARALAYDMVYNGVEIGGGSLRIYKRDVQEKVLEIIGISAEEAEAKFGYLLEALDMGAPPHGGIAYGLDRMVMMLAGASSIRDVIAFPKTTTAQCALTRTPSEVDPKQLEDLSIRTN</sequence>
<dbReference type="InterPro" id="IPR045864">
    <property type="entry name" value="aa-tRNA-synth_II/BPL/LPL"/>
</dbReference>
<keyword evidence="4" id="KW-0547">Nucleotide-binding</keyword>
<evidence type="ECO:0000259" key="9">
    <source>
        <dbReference type="PROSITE" id="PS50862"/>
    </source>
</evidence>
<dbReference type="InterPro" id="IPR029351">
    <property type="entry name" value="GAD_dom"/>
</dbReference>
<proteinExistence type="inferred from homology"/>
<dbReference type="SUPFAM" id="SSF50249">
    <property type="entry name" value="Nucleic acid-binding proteins"/>
    <property type="match status" value="1"/>
</dbReference>
<dbReference type="AlphaFoldDB" id="A0A816R8S8"/>
<gene>
    <name evidence="10" type="ORF">DARMORV10_C01P04970.1</name>
</gene>
<evidence type="ECO:0000256" key="3">
    <source>
        <dbReference type="ARBA" id="ARBA00022598"/>
    </source>
</evidence>
<dbReference type="OrthoDB" id="439710at2759"/>
<comment type="similarity">
    <text evidence="1">Belongs to the class-II aminoacyl-tRNA synthetase family. Type 1 subfamily.</text>
</comment>
<dbReference type="SUPFAM" id="SSF55681">
    <property type="entry name" value="Class II aaRS and biotin synthetases"/>
    <property type="match status" value="1"/>
</dbReference>
<dbReference type="PANTHER" id="PTHR22594">
    <property type="entry name" value="ASPARTYL/LYSYL-TRNA SYNTHETASE"/>
    <property type="match status" value="1"/>
</dbReference>
<dbReference type="InterPro" id="IPR004365">
    <property type="entry name" value="NA-bd_OB_tRNA"/>
</dbReference>
<evidence type="ECO:0000256" key="6">
    <source>
        <dbReference type="ARBA" id="ARBA00022917"/>
    </source>
</evidence>
<evidence type="ECO:0000256" key="2">
    <source>
        <dbReference type="ARBA" id="ARBA00012841"/>
    </source>
</evidence>
<dbReference type="GO" id="GO:0006418">
    <property type="term" value="P:tRNA aminoacylation for protein translation"/>
    <property type="evidence" value="ECO:0007669"/>
    <property type="project" value="InterPro"/>
</dbReference>
<evidence type="ECO:0000256" key="1">
    <source>
        <dbReference type="ARBA" id="ARBA00006303"/>
    </source>
</evidence>
<dbReference type="FunFam" id="3.30.1360.30:FF:000004">
    <property type="entry name" value="tRNA synthetase class II family protein"/>
    <property type="match status" value="1"/>
</dbReference>
<dbReference type="PROSITE" id="PS50862">
    <property type="entry name" value="AA_TRNA_LIGASE_II"/>
    <property type="match status" value="1"/>
</dbReference>
<dbReference type="CDD" id="cd04317">
    <property type="entry name" value="EcAspRS_like_N"/>
    <property type="match status" value="1"/>
</dbReference>
<dbReference type="EC" id="6.1.1.12" evidence="2"/>
<dbReference type="Gramene" id="CDX69004">
    <property type="protein sequence ID" value="CDX69004"/>
    <property type="gene ID" value="GSBRNA2T00130756001"/>
</dbReference>
<dbReference type="NCBIfam" id="TIGR00459">
    <property type="entry name" value="aspS_bact"/>
    <property type="match status" value="1"/>
</dbReference>
<organism evidence="10">
    <name type="scientific">Brassica napus</name>
    <name type="common">Rape</name>
    <dbReference type="NCBI Taxonomy" id="3708"/>
    <lineage>
        <taxon>Eukaryota</taxon>
        <taxon>Viridiplantae</taxon>
        <taxon>Streptophyta</taxon>
        <taxon>Embryophyta</taxon>
        <taxon>Tracheophyta</taxon>
        <taxon>Spermatophyta</taxon>
        <taxon>Magnoliopsida</taxon>
        <taxon>eudicotyledons</taxon>
        <taxon>Gunneridae</taxon>
        <taxon>Pentapetalae</taxon>
        <taxon>rosids</taxon>
        <taxon>malvids</taxon>
        <taxon>Brassicales</taxon>
        <taxon>Brassicaceae</taxon>
        <taxon>Brassiceae</taxon>
        <taxon>Brassica</taxon>
    </lineage>
</organism>
<dbReference type="PANTHER" id="PTHR22594:SF5">
    <property type="entry name" value="ASPARTATE--TRNA LIGASE, MITOCHONDRIAL"/>
    <property type="match status" value="1"/>
</dbReference>
<dbReference type="HAMAP" id="MF_00044">
    <property type="entry name" value="Asp_tRNA_synth_type1"/>
    <property type="match status" value="1"/>
</dbReference>
<dbReference type="PRINTS" id="PR01042">
    <property type="entry name" value="TRNASYNTHASP"/>
</dbReference>
<dbReference type="CDD" id="cd00777">
    <property type="entry name" value="AspRS_core"/>
    <property type="match status" value="1"/>
</dbReference>
<comment type="catalytic activity">
    <reaction evidence="8">
        <text>tRNA(Asp) + L-aspartate + ATP = L-aspartyl-tRNA(Asp) + AMP + diphosphate</text>
        <dbReference type="Rhea" id="RHEA:19649"/>
        <dbReference type="Rhea" id="RHEA-COMP:9660"/>
        <dbReference type="Rhea" id="RHEA-COMP:9678"/>
        <dbReference type="ChEBI" id="CHEBI:29991"/>
        <dbReference type="ChEBI" id="CHEBI:30616"/>
        <dbReference type="ChEBI" id="CHEBI:33019"/>
        <dbReference type="ChEBI" id="CHEBI:78442"/>
        <dbReference type="ChEBI" id="CHEBI:78516"/>
        <dbReference type="ChEBI" id="CHEBI:456215"/>
        <dbReference type="EC" id="6.1.1.12"/>
    </reaction>
</comment>
<dbReference type="Gene3D" id="2.40.50.140">
    <property type="entry name" value="Nucleic acid-binding proteins"/>
    <property type="match status" value="1"/>
</dbReference>
<dbReference type="InterPro" id="IPR047090">
    <property type="entry name" value="AspRS_core"/>
</dbReference>
<accession>A0A816R8S8</accession>
<dbReference type="FunFam" id="2.40.50.140:FF:000080">
    <property type="entry name" value="Aspartate--tRNA ligase"/>
    <property type="match status" value="1"/>
</dbReference>
<dbReference type="KEGG" id="bna:106438552"/>
<dbReference type="SUPFAM" id="SSF55261">
    <property type="entry name" value="GAD domain-like"/>
    <property type="match status" value="1"/>
</dbReference>
<keyword evidence="6" id="KW-0648">Protein biosynthesis</keyword>
<dbReference type="EMBL" id="HG994365">
    <property type="protein sequence ID" value="CAF2068006.1"/>
    <property type="molecule type" value="Genomic_DNA"/>
</dbReference>
<keyword evidence="5" id="KW-0067">ATP-binding</keyword>
<evidence type="ECO:0000256" key="4">
    <source>
        <dbReference type="ARBA" id="ARBA00022741"/>
    </source>
</evidence>
<feature type="domain" description="Aminoacyl-transfer RNA synthetases class-II family profile" evidence="9">
    <location>
        <begin position="223"/>
        <end position="637"/>
    </location>
</feature>
<dbReference type="GO" id="GO:0005737">
    <property type="term" value="C:cytoplasm"/>
    <property type="evidence" value="ECO:0007669"/>
    <property type="project" value="InterPro"/>
</dbReference>
<evidence type="ECO:0000256" key="5">
    <source>
        <dbReference type="ARBA" id="ARBA00022840"/>
    </source>
</evidence>
<dbReference type="InterPro" id="IPR004524">
    <property type="entry name" value="Asp-tRNA-ligase_1"/>
</dbReference>
<dbReference type="InterPro" id="IPR047089">
    <property type="entry name" value="Asp-tRNA-ligase_1_N"/>
</dbReference>
<dbReference type="SMR" id="A0A816R8S8"/>
<dbReference type="Pfam" id="PF00152">
    <property type="entry name" value="tRNA-synt_2"/>
    <property type="match status" value="1"/>
</dbReference>
<name>A0A816R8S8_BRANA</name>
<dbReference type="InterPro" id="IPR004364">
    <property type="entry name" value="Aa-tRNA-synt_II"/>
</dbReference>
<dbReference type="Proteomes" id="UP001295469">
    <property type="component" value="Chromosome C01"/>
</dbReference>
<dbReference type="GO" id="GO:0005524">
    <property type="term" value="F:ATP binding"/>
    <property type="evidence" value="ECO:0007669"/>
    <property type="project" value="UniProtKB-KW"/>
</dbReference>
<dbReference type="OMA" id="LCGWVDR"/>